<dbReference type="PROSITE" id="PS50887">
    <property type="entry name" value="GGDEF"/>
    <property type="match status" value="1"/>
</dbReference>
<dbReference type="SUPFAM" id="SSF55785">
    <property type="entry name" value="PYP-like sensor domain (PAS domain)"/>
    <property type="match status" value="1"/>
</dbReference>
<dbReference type="PROSITE" id="PS50112">
    <property type="entry name" value="PAS"/>
    <property type="match status" value="1"/>
</dbReference>
<evidence type="ECO:0000256" key="2">
    <source>
        <dbReference type="ARBA" id="ARBA00012528"/>
    </source>
</evidence>
<dbReference type="AlphaFoldDB" id="A0A502L3Y0"/>
<dbReference type="FunFam" id="3.30.70.270:FF:000001">
    <property type="entry name" value="Diguanylate cyclase domain protein"/>
    <property type="match status" value="1"/>
</dbReference>
<protein>
    <recommendedName>
        <fullName evidence="2">diguanylate cyclase</fullName>
        <ecNumber evidence="2">2.7.7.65</ecNumber>
    </recommendedName>
</protein>
<dbReference type="GO" id="GO:0043709">
    <property type="term" value="P:cell adhesion involved in single-species biofilm formation"/>
    <property type="evidence" value="ECO:0007669"/>
    <property type="project" value="TreeGrafter"/>
</dbReference>
<feature type="domain" description="GGDEF" evidence="6">
    <location>
        <begin position="183"/>
        <end position="326"/>
    </location>
</feature>
<organism evidence="7 8">
    <name type="scientific">Litorilituus lipolyticus</name>
    <dbReference type="NCBI Taxonomy" id="2491017"/>
    <lineage>
        <taxon>Bacteria</taxon>
        <taxon>Pseudomonadati</taxon>
        <taxon>Pseudomonadota</taxon>
        <taxon>Gammaproteobacteria</taxon>
        <taxon>Alteromonadales</taxon>
        <taxon>Colwelliaceae</taxon>
        <taxon>Litorilituus</taxon>
    </lineage>
</organism>
<keyword evidence="8" id="KW-1185">Reference proteome</keyword>
<dbReference type="OrthoDB" id="9812260at2"/>
<dbReference type="Pfam" id="PF08448">
    <property type="entry name" value="PAS_4"/>
    <property type="match status" value="1"/>
</dbReference>
<evidence type="ECO:0000259" key="5">
    <source>
        <dbReference type="PROSITE" id="PS50113"/>
    </source>
</evidence>
<dbReference type="GO" id="GO:0005886">
    <property type="term" value="C:plasma membrane"/>
    <property type="evidence" value="ECO:0007669"/>
    <property type="project" value="TreeGrafter"/>
</dbReference>
<evidence type="ECO:0000259" key="4">
    <source>
        <dbReference type="PROSITE" id="PS50112"/>
    </source>
</evidence>
<dbReference type="PANTHER" id="PTHR45138">
    <property type="entry name" value="REGULATORY COMPONENTS OF SENSORY TRANSDUCTION SYSTEM"/>
    <property type="match status" value="1"/>
</dbReference>
<evidence type="ECO:0000313" key="7">
    <source>
        <dbReference type="EMBL" id="TPH18592.1"/>
    </source>
</evidence>
<dbReference type="InterPro" id="IPR000014">
    <property type="entry name" value="PAS"/>
</dbReference>
<dbReference type="PROSITE" id="PS50113">
    <property type="entry name" value="PAC"/>
    <property type="match status" value="1"/>
</dbReference>
<dbReference type="RefSeq" id="WP_140601430.1">
    <property type="nucleotide sequence ID" value="NZ_SAWY01000003.1"/>
</dbReference>
<dbReference type="SMART" id="SM00091">
    <property type="entry name" value="PAS"/>
    <property type="match status" value="1"/>
</dbReference>
<feature type="domain" description="PAS" evidence="4">
    <location>
        <begin position="18"/>
        <end position="88"/>
    </location>
</feature>
<dbReference type="CDD" id="cd00130">
    <property type="entry name" value="PAS"/>
    <property type="match status" value="1"/>
</dbReference>
<gene>
    <name evidence="7" type="ORF">EPA86_02260</name>
</gene>
<dbReference type="NCBIfam" id="TIGR00254">
    <property type="entry name" value="GGDEF"/>
    <property type="match status" value="1"/>
</dbReference>
<dbReference type="EMBL" id="SAWY01000003">
    <property type="protein sequence ID" value="TPH18592.1"/>
    <property type="molecule type" value="Genomic_DNA"/>
</dbReference>
<dbReference type="GO" id="GO:1902201">
    <property type="term" value="P:negative regulation of bacterial-type flagellum-dependent cell motility"/>
    <property type="evidence" value="ECO:0007669"/>
    <property type="project" value="TreeGrafter"/>
</dbReference>
<dbReference type="SUPFAM" id="SSF55073">
    <property type="entry name" value="Nucleotide cyclase"/>
    <property type="match status" value="1"/>
</dbReference>
<name>A0A502L3Y0_9GAMM</name>
<dbReference type="EC" id="2.7.7.65" evidence="2"/>
<dbReference type="InterPro" id="IPR000700">
    <property type="entry name" value="PAS-assoc_C"/>
</dbReference>
<dbReference type="SMART" id="SM00267">
    <property type="entry name" value="GGDEF"/>
    <property type="match status" value="1"/>
</dbReference>
<accession>A0A502L3Y0</accession>
<dbReference type="NCBIfam" id="TIGR00229">
    <property type="entry name" value="sensory_box"/>
    <property type="match status" value="1"/>
</dbReference>
<dbReference type="Gene3D" id="3.30.70.270">
    <property type="match status" value="1"/>
</dbReference>
<dbReference type="Proteomes" id="UP000315303">
    <property type="component" value="Unassembled WGS sequence"/>
</dbReference>
<dbReference type="InterPro" id="IPR050469">
    <property type="entry name" value="Diguanylate_Cyclase"/>
</dbReference>
<reference evidence="7 8" key="1">
    <citation type="submission" date="2019-01" db="EMBL/GenBank/DDBJ databases">
        <title>Litorilituus lipolytica sp. nov., isolated from intertidal sand of the Yellow Sea in China.</title>
        <authorList>
            <person name="Liu A."/>
        </authorList>
    </citation>
    <scope>NUCLEOTIDE SEQUENCE [LARGE SCALE GENOMIC DNA]</scope>
    <source>
        <strain evidence="7 8">RZ04</strain>
    </source>
</reference>
<comment type="caution">
    <text evidence="7">The sequence shown here is derived from an EMBL/GenBank/DDBJ whole genome shotgun (WGS) entry which is preliminary data.</text>
</comment>
<comment type="cofactor">
    <cofactor evidence="1">
        <name>Mg(2+)</name>
        <dbReference type="ChEBI" id="CHEBI:18420"/>
    </cofactor>
</comment>
<dbReference type="PANTHER" id="PTHR45138:SF9">
    <property type="entry name" value="DIGUANYLATE CYCLASE DGCM-RELATED"/>
    <property type="match status" value="1"/>
</dbReference>
<comment type="catalytic activity">
    <reaction evidence="3">
        <text>2 GTP = 3',3'-c-di-GMP + 2 diphosphate</text>
        <dbReference type="Rhea" id="RHEA:24898"/>
        <dbReference type="ChEBI" id="CHEBI:33019"/>
        <dbReference type="ChEBI" id="CHEBI:37565"/>
        <dbReference type="ChEBI" id="CHEBI:58805"/>
        <dbReference type="EC" id="2.7.7.65"/>
    </reaction>
</comment>
<dbReference type="InterPro" id="IPR043128">
    <property type="entry name" value="Rev_trsase/Diguanyl_cyclase"/>
</dbReference>
<evidence type="ECO:0000259" key="6">
    <source>
        <dbReference type="PROSITE" id="PS50887"/>
    </source>
</evidence>
<dbReference type="InterPro" id="IPR013656">
    <property type="entry name" value="PAS_4"/>
</dbReference>
<evidence type="ECO:0000256" key="3">
    <source>
        <dbReference type="ARBA" id="ARBA00034247"/>
    </source>
</evidence>
<dbReference type="Pfam" id="PF00990">
    <property type="entry name" value="GGDEF"/>
    <property type="match status" value="1"/>
</dbReference>
<proteinExistence type="predicted"/>
<evidence type="ECO:0000313" key="8">
    <source>
        <dbReference type="Proteomes" id="UP000315303"/>
    </source>
</evidence>
<evidence type="ECO:0000256" key="1">
    <source>
        <dbReference type="ARBA" id="ARBA00001946"/>
    </source>
</evidence>
<dbReference type="InterPro" id="IPR029787">
    <property type="entry name" value="Nucleotide_cyclase"/>
</dbReference>
<dbReference type="Gene3D" id="3.30.450.20">
    <property type="entry name" value="PAS domain"/>
    <property type="match status" value="1"/>
</dbReference>
<dbReference type="GO" id="GO:0052621">
    <property type="term" value="F:diguanylate cyclase activity"/>
    <property type="evidence" value="ECO:0007669"/>
    <property type="project" value="UniProtKB-EC"/>
</dbReference>
<sequence>MNRFTDIDVKLTNNILAQDNNFKVLLNTLADLIWLKDPNGYYLYCNHEFELFFGAKENEIIGKTDYDFVDKDLANFFREHDINALNRDCPTVNEEWISYAGIDKKVYLKTTKAPMYDTSGKLIGILGIGHDITCLKETEANLRFANDQLSKIASTDGLTNIPNRRAFDEHLLQQWKFSKREQIPLALLLIDVDFFKEYNDHYGHVLGDSCLKRLSKLLANGGYANRPNDFHARFGGEEFAIILSATNQSVALEIAEKLRNDVYQLGISHQATKVCHLPEQRLTISIGVAALVPQASSAEVELIKFADKALYHAKAQGRNRSIVIDVNLED</sequence>
<dbReference type="InterPro" id="IPR000160">
    <property type="entry name" value="GGDEF_dom"/>
</dbReference>
<feature type="domain" description="PAC" evidence="5">
    <location>
        <begin position="90"/>
        <end position="144"/>
    </location>
</feature>
<dbReference type="InterPro" id="IPR035965">
    <property type="entry name" value="PAS-like_dom_sf"/>
</dbReference>
<dbReference type="CDD" id="cd01949">
    <property type="entry name" value="GGDEF"/>
    <property type="match status" value="1"/>
</dbReference>